<dbReference type="EMBL" id="FUYQ01000007">
    <property type="protein sequence ID" value="SKB46888.1"/>
    <property type="molecule type" value="Genomic_DNA"/>
</dbReference>
<accession>A0A1T5BI05</accession>
<dbReference type="Proteomes" id="UP000190852">
    <property type="component" value="Unassembled WGS sequence"/>
</dbReference>
<keyword evidence="2" id="KW-1185">Reference proteome</keyword>
<dbReference type="RefSeq" id="WP_068186909.1">
    <property type="nucleotide sequence ID" value="NZ_FUYQ01000007.1"/>
</dbReference>
<dbReference type="InterPro" id="IPR019707">
    <property type="entry name" value="DUF2582"/>
</dbReference>
<dbReference type="InterPro" id="IPR036388">
    <property type="entry name" value="WH-like_DNA-bd_sf"/>
</dbReference>
<dbReference type="Gene3D" id="1.10.10.10">
    <property type="entry name" value="Winged helix-like DNA-binding domain superfamily/Winged helix DNA-binding domain"/>
    <property type="match status" value="1"/>
</dbReference>
<evidence type="ECO:0000313" key="2">
    <source>
        <dbReference type="Proteomes" id="UP000190852"/>
    </source>
</evidence>
<dbReference type="Pfam" id="PF10771">
    <property type="entry name" value="DUF2582"/>
    <property type="match status" value="1"/>
</dbReference>
<dbReference type="AlphaFoldDB" id="A0A1T5BI05"/>
<evidence type="ECO:0000313" key="1">
    <source>
        <dbReference type="EMBL" id="SKB46888.1"/>
    </source>
</evidence>
<proteinExistence type="predicted"/>
<gene>
    <name evidence="1" type="ORF">SAMN05660349_01301</name>
</gene>
<organism evidence="1 2">
    <name type="scientific">Parabacteroides chartae</name>
    <dbReference type="NCBI Taxonomy" id="1037355"/>
    <lineage>
        <taxon>Bacteria</taxon>
        <taxon>Pseudomonadati</taxon>
        <taxon>Bacteroidota</taxon>
        <taxon>Bacteroidia</taxon>
        <taxon>Bacteroidales</taxon>
        <taxon>Tannerellaceae</taxon>
        <taxon>Parabacteroides</taxon>
    </lineage>
</organism>
<sequence>MIESIGMNAGLVWNALNEGGRMDVKSIKKATKIKTDKELYAAFGWLAKENKIAFEEEDANLMVSLI</sequence>
<protein>
    <submittedName>
        <fullName evidence="1">Winged helix-turn-helix domain</fullName>
    </submittedName>
</protein>
<reference evidence="2" key="1">
    <citation type="submission" date="2017-02" db="EMBL/GenBank/DDBJ databases">
        <authorList>
            <person name="Varghese N."/>
            <person name="Submissions S."/>
        </authorList>
    </citation>
    <scope>NUCLEOTIDE SEQUENCE [LARGE SCALE GENOMIC DNA]</scope>
    <source>
        <strain evidence="2">DSM 24967</strain>
    </source>
</reference>
<name>A0A1T5BI05_9BACT</name>